<keyword evidence="2 5" id="KW-0732">Signal</keyword>
<evidence type="ECO:0000259" key="6">
    <source>
        <dbReference type="Pfam" id="PF00561"/>
    </source>
</evidence>
<evidence type="ECO:0000313" key="8">
    <source>
        <dbReference type="EMBL" id="AKT43699.1"/>
    </source>
</evidence>
<gene>
    <name evidence="8" type="ORF">CMC5_079340</name>
</gene>
<dbReference type="GO" id="GO:0016787">
    <property type="term" value="F:hydrolase activity"/>
    <property type="evidence" value="ECO:0007669"/>
    <property type="project" value="UniProtKB-KW"/>
</dbReference>
<feature type="chain" id="PRO_5005459912" description="AB hydrolase-1 domain-containing protein" evidence="5">
    <location>
        <begin position="23"/>
        <end position="536"/>
    </location>
</feature>
<evidence type="ECO:0000256" key="1">
    <source>
        <dbReference type="ARBA" id="ARBA00010088"/>
    </source>
</evidence>
<name>A0A0K1ESD2_CHOCO</name>
<dbReference type="AlphaFoldDB" id="A0A0K1ESD2"/>
<dbReference type="PANTHER" id="PTHR43248:SF29">
    <property type="entry name" value="TRIPEPTIDYL AMINOPEPTIDASE"/>
    <property type="match status" value="1"/>
</dbReference>
<feature type="domain" description="AB hydrolase-1" evidence="6">
    <location>
        <begin position="103"/>
        <end position="244"/>
    </location>
</feature>
<comment type="similarity">
    <text evidence="1">Belongs to the peptidase S33 family.</text>
</comment>
<keyword evidence="9" id="KW-1185">Reference proteome</keyword>
<dbReference type="Proteomes" id="UP000067626">
    <property type="component" value="Chromosome"/>
</dbReference>
<dbReference type="InterPro" id="IPR051601">
    <property type="entry name" value="Serine_prot/Carboxylest_S33"/>
</dbReference>
<evidence type="ECO:0000259" key="7">
    <source>
        <dbReference type="Pfam" id="PF08386"/>
    </source>
</evidence>
<keyword evidence="3" id="KW-0378">Hydrolase</keyword>
<dbReference type="PANTHER" id="PTHR43248">
    <property type="entry name" value="2-SUCCINYL-6-HYDROXY-2,4-CYCLOHEXADIENE-1-CARBOXYLATE SYNTHASE"/>
    <property type="match status" value="1"/>
</dbReference>
<dbReference type="RefSeq" id="WP_050435129.1">
    <property type="nucleotide sequence ID" value="NZ_CP012159.1"/>
</dbReference>
<proteinExistence type="inferred from homology"/>
<dbReference type="STRING" id="52.CMC5_079340"/>
<dbReference type="Pfam" id="PF08386">
    <property type="entry name" value="Abhydrolase_4"/>
    <property type="match status" value="1"/>
</dbReference>
<evidence type="ECO:0000256" key="3">
    <source>
        <dbReference type="ARBA" id="ARBA00022801"/>
    </source>
</evidence>
<organism evidence="8 9">
    <name type="scientific">Chondromyces crocatus</name>
    <dbReference type="NCBI Taxonomy" id="52"/>
    <lineage>
        <taxon>Bacteria</taxon>
        <taxon>Pseudomonadati</taxon>
        <taxon>Myxococcota</taxon>
        <taxon>Polyangia</taxon>
        <taxon>Polyangiales</taxon>
        <taxon>Polyangiaceae</taxon>
        <taxon>Chondromyces</taxon>
    </lineage>
</organism>
<dbReference type="Gene3D" id="3.40.50.1820">
    <property type="entry name" value="alpha/beta hydrolase"/>
    <property type="match status" value="2"/>
</dbReference>
<sequence length="536" mass="56991">MLSRSSTCALLTCTLAFLPACAGDPERLEAPLDAPTPTPQPGPEPPAPLQLTWSPCDLFSGGAGDGTATCTELEVPLTWDDPAGRTLTLFVKRLQATAPRRGALLLLDGGPGGGSVGPEGVAHDLAQRDPGLDVYLPHHRGTGLSTRLSCAGDAPGSESGVLITDAEWPACIDELQQQWGAGLSAFNTTEAARDLGALVAAIQAEHPEEQTFVLGSSYGTYLANRYLTLHPDQPTAVIYDSICPPDACHLDEFDVLYDQVATEFLALCGADATCSSHLGPDPRARLATLYDALDAGHCPALGDRGVDRSLLRKVLGILLNDWNLRLAIPAVIRRVERCSNDDLTALDHLLDLLSSDPQTPSPFLTAWSFPLQNNILFSELWSAPPPPVADILAAAEATLISQGTTLQEADLFTVWPRYERDAHFGQWASTTVPLLMMNGDLDPATPITLAERVADHHTAPGQTFVRLPRSPHGVLTGSPIHPNGETCGTALLLAFLADPHAPLDTSCKDQVLPLNFAGAPWLAQALFGTSDFYGLP</sequence>
<dbReference type="OrthoDB" id="613638at2"/>
<feature type="region of interest" description="Disordered" evidence="4">
    <location>
        <begin position="28"/>
        <end position="49"/>
    </location>
</feature>
<dbReference type="EMBL" id="CP012159">
    <property type="protein sequence ID" value="AKT43699.1"/>
    <property type="molecule type" value="Genomic_DNA"/>
</dbReference>
<evidence type="ECO:0000256" key="4">
    <source>
        <dbReference type="SAM" id="MobiDB-lite"/>
    </source>
</evidence>
<feature type="domain" description="Peptidase S33 tripeptidyl aminopeptidase-like C-terminal" evidence="7">
    <location>
        <begin position="414"/>
        <end position="507"/>
    </location>
</feature>
<feature type="signal peptide" evidence="5">
    <location>
        <begin position="1"/>
        <end position="22"/>
    </location>
</feature>
<accession>A0A0K1ESD2</accession>
<feature type="compositionally biased region" description="Pro residues" evidence="4">
    <location>
        <begin position="34"/>
        <end position="48"/>
    </location>
</feature>
<reference evidence="8 9" key="1">
    <citation type="submission" date="2015-07" db="EMBL/GenBank/DDBJ databases">
        <title>Genome analysis of myxobacterium Chondromyces crocatus Cm c5 reveals a high potential for natural compound synthesis and the genetic basis for the loss of fruiting body formation.</title>
        <authorList>
            <person name="Zaburannyi N."/>
            <person name="Bunk B."/>
            <person name="Maier J."/>
            <person name="Overmann J."/>
            <person name="Mueller R."/>
        </authorList>
    </citation>
    <scope>NUCLEOTIDE SEQUENCE [LARGE SCALE GENOMIC DNA]</scope>
    <source>
        <strain evidence="8 9">Cm c5</strain>
    </source>
</reference>
<evidence type="ECO:0000256" key="5">
    <source>
        <dbReference type="SAM" id="SignalP"/>
    </source>
</evidence>
<evidence type="ECO:0000256" key="2">
    <source>
        <dbReference type="ARBA" id="ARBA00022729"/>
    </source>
</evidence>
<dbReference type="KEGG" id="ccro:CMC5_079340"/>
<dbReference type="InterPro" id="IPR000073">
    <property type="entry name" value="AB_hydrolase_1"/>
</dbReference>
<evidence type="ECO:0008006" key="10">
    <source>
        <dbReference type="Google" id="ProtNLM"/>
    </source>
</evidence>
<evidence type="ECO:0000313" key="9">
    <source>
        <dbReference type="Proteomes" id="UP000067626"/>
    </source>
</evidence>
<dbReference type="Pfam" id="PF00561">
    <property type="entry name" value="Abhydrolase_1"/>
    <property type="match status" value="1"/>
</dbReference>
<dbReference type="SUPFAM" id="SSF53474">
    <property type="entry name" value="alpha/beta-Hydrolases"/>
    <property type="match status" value="1"/>
</dbReference>
<dbReference type="InterPro" id="IPR013595">
    <property type="entry name" value="Pept_S33_TAP-like_C"/>
</dbReference>
<protein>
    <recommendedName>
        <fullName evidence="10">AB hydrolase-1 domain-containing protein</fullName>
    </recommendedName>
</protein>
<dbReference type="InterPro" id="IPR029058">
    <property type="entry name" value="AB_hydrolase_fold"/>
</dbReference>